<reference evidence="13" key="1">
    <citation type="submission" date="2016-10" db="EMBL/GenBank/DDBJ databases">
        <authorList>
            <person name="de Groot N.N."/>
        </authorList>
    </citation>
    <scope>NUCLEOTIDE SEQUENCE</scope>
</reference>
<dbReference type="GO" id="GO:0016020">
    <property type="term" value="C:membrane"/>
    <property type="evidence" value="ECO:0007669"/>
    <property type="project" value="UniProtKB-SubCell"/>
</dbReference>
<dbReference type="InterPro" id="IPR027791">
    <property type="entry name" value="Galactosyl_T_C"/>
</dbReference>
<keyword evidence="4 13" id="KW-0328">Glycosyltransferase</keyword>
<dbReference type="GO" id="GO:0005975">
    <property type="term" value="P:carbohydrate metabolic process"/>
    <property type="evidence" value="ECO:0007669"/>
    <property type="project" value="InterPro"/>
</dbReference>
<protein>
    <submittedName>
        <fullName evidence="13">Putative UDPgalactose-glucose galactosyltransferase</fullName>
    </submittedName>
</protein>
<evidence type="ECO:0000256" key="6">
    <source>
        <dbReference type="ARBA" id="ARBA00022692"/>
    </source>
</evidence>
<evidence type="ECO:0000256" key="7">
    <source>
        <dbReference type="ARBA" id="ARBA00022968"/>
    </source>
</evidence>
<keyword evidence="5 13" id="KW-0808">Transferase</keyword>
<gene>
    <name evidence="13" type="ORF">MNB_SM-6-1421</name>
</gene>
<dbReference type="GO" id="GO:0008378">
    <property type="term" value="F:galactosyltransferase activity"/>
    <property type="evidence" value="ECO:0007669"/>
    <property type="project" value="TreeGrafter"/>
</dbReference>
<keyword evidence="7" id="KW-0735">Signal-anchor</keyword>
<dbReference type="InterPro" id="IPR027995">
    <property type="entry name" value="Galactosyl_T_N"/>
</dbReference>
<organism evidence="13">
    <name type="scientific">hydrothermal vent metagenome</name>
    <dbReference type="NCBI Taxonomy" id="652676"/>
    <lineage>
        <taxon>unclassified sequences</taxon>
        <taxon>metagenomes</taxon>
        <taxon>ecological metagenomes</taxon>
    </lineage>
</organism>
<evidence type="ECO:0000256" key="8">
    <source>
        <dbReference type="ARBA" id="ARBA00022989"/>
    </source>
</evidence>
<dbReference type="UniPathway" id="UPA00378"/>
<evidence type="ECO:0000256" key="5">
    <source>
        <dbReference type="ARBA" id="ARBA00022679"/>
    </source>
</evidence>
<keyword evidence="8" id="KW-1133">Transmembrane helix</keyword>
<dbReference type="AlphaFoldDB" id="A0A1W1CIG1"/>
<feature type="domain" description="Galactosyltransferase C-terminal" evidence="11">
    <location>
        <begin position="169"/>
        <end position="218"/>
    </location>
</feature>
<dbReference type="InterPro" id="IPR029044">
    <property type="entry name" value="Nucleotide-diphossugar_trans"/>
</dbReference>
<dbReference type="Pfam" id="PF13733">
    <property type="entry name" value="Glyco_transf_7N"/>
    <property type="match status" value="1"/>
</dbReference>
<dbReference type="EMBL" id="FPHK01000090">
    <property type="protein sequence ID" value="SFV65482.1"/>
    <property type="molecule type" value="Genomic_DNA"/>
</dbReference>
<evidence type="ECO:0000256" key="9">
    <source>
        <dbReference type="ARBA" id="ARBA00023136"/>
    </source>
</evidence>
<dbReference type="PRINTS" id="PR02050">
    <property type="entry name" value="B14GALTRFASE"/>
</dbReference>
<proteinExistence type="inferred from homology"/>
<dbReference type="SUPFAM" id="SSF53448">
    <property type="entry name" value="Nucleotide-diphospho-sugar transferases"/>
    <property type="match status" value="1"/>
</dbReference>
<dbReference type="Pfam" id="PF02709">
    <property type="entry name" value="Glyco_transf_7C"/>
    <property type="match status" value="1"/>
</dbReference>
<keyword evidence="10" id="KW-0325">Glycoprotein</keyword>
<evidence type="ECO:0000256" key="1">
    <source>
        <dbReference type="ARBA" id="ARBA00004606"/>
    </source>
</evidence>
<evidence type="ECO:0000256" key="2">
    <source>
        <dbReference type="ARBA" id="ARBA00004922"/>
    </source>
</evidence>
<dbReference type="PANTHER" id="PTHR19300">
    <property type="entry name" value="BETA-1,4-GALACTOSYLTRANSFERASE"/>
    <property type="match status" value="1"/>
</dbReference>
<accession>A0A1W1CIG1</accession>
<comment type="similarity">
    <text evidence="3">Belongs to the glycosyltransferase 7 family.</text>
</comment>
<name>A0A1W1CIG1_9ZZZZ</name>
<dbReference type="Gene3D" id="3.90.550.10">
    <property type="entry name" value="Spore Coat Polysaccharide Biosynthesis Protein SpsA, Chain A"/>
    <property type="match status" value="1"/>
</dbReference>
<comment type="pathway">
    <text evidence="2">Protein modification; protein glycosylation.</text>
</comment>
<comment type="subcellular location">
    <subcellularLocation>
        <location evidence="1">Membrane</location>
        <topology evidence="1">Single-pass type II membrane protein</topology>
    </subcellularLocation>
</comment>
<dbReference type="GO" id="GO:0005794">
    <property type="term" value="C:Golgi apparatus"/>
    <property type="evidence" value="ECO:0007669"/>
    <property type="project" value="TreeGrafter"/>
</dbReference>
<keyword evidence="6" id="KW-0812">Transmembrane</keyword>
<dbReference type="PANTHER" id="PTHR19300:SF57">
    <property type="entry name" value="BETA-1,4-N-ACETYLGALACTOSAMINYLTRANSFERASE"/>
    <property type="match status" value="1"/>
</dbReference>
<sequence>MKNSFTKKIDNLRRMILPSSKLVKDIDIAYSKCGTLKPISIAELSLIQPIKKELLSLRKKNQNIPIYRENKKLTLIVPYRNRKEHLKEFLPFIQKLLNEQKIDYEIIIAEQDDTLPFNRAKLMNIAVLHTAKESAYFIFHDVDALPYNVDYRFCNQTVKTFNYIKRELEYEEYPQTVFGGVTLVPKDIFYDINGFANNYWQWGKEDDDFLLRHLFKGYVPFYDTKGKLDMLPHPRALMTDSSGNHTTDKKILQQNKKLSDKNKQIFSKFKRGITSQEKDGINSVKDYKINGIIQADRVKTIKIAFD</sequence>
<feature type="domain" description="Galactosyltransferase N-terminal" evidence="12">
    <location>
        <begin position="52"/>
        <end position="148"/>
    </location>
</feature>
<evidence type="ECO:0000256" key="3">
    <source>
        <dbReference type="ARBA" id="ARBA00005735"/>
    </source>
</evidence>
<evidence type="ECO:0000256" key="4">
    <source>
        <dbReference type="ARBA" id="ARBA00022676"/>
    </source>
</evidence>
<evidence type="ECO:0000313" key="13">
    <source>
        <dbReference type="EMBL" id="SFV65482.1"/>
    </source>
</evidence>
<evidence type="ECO:0000256" key="10">
    <source>
        <dbReference type="ARBA" id="ARBA00023180"/>
    </source>
</evidence>
<evidence type="ECO:0000259" key="12">
    <source>
        <dbReference type="Pfam" id="PF13733"/>
    </source>
</evidence>
<evidence type="ECO:0000259" key="11">
    <source>
        <dbReference type="Pfam" id="PF02709"/>
    </source>
</evidence>
<dbReference type="InterPro" id="IPR003859">
    <property type="entry name" value="Galactosyl_T"/>
</dbReference>
<keyword evidence="9" id="KW-0472">Membrane</keyword>